<dbReference type="PANTHER" id="PTHR48041:SF22">
    <property type="entry name" value="ABC TRANSPORTER G FAMILY MEMBER 9"/>
    <property type="match status" value="1"/>
</dbReference>
<dbReference type="GO" id="GO:0016887">
    <property type="term" value="F:ATP hydrolysis activity"/>
    <property type="evidence" value="ECO:0007669"/>
    <property type="project" value="InterPro"/>
</dbReference>
<dbReference type="InterPro" id="IPR003439">
    <property type="entry name" value="ABC_transporter-like_ATP-bd"/>
</dbReference>
<dbReference type="EMBL" id="JAJJMA010013851">
    <property type="protein sequence ID" value="MCL7022689.1"/>
    <property type="molecule type" value="Genomic_DNA"/>
</dbReference>
<dbReference type="GO" id="GO:0005524">
    <property type="term" value="F:ATP binding"/>
    <property type="evidence" value="ECO:0007669"/>
    <property type="project" value="InterPro"/>
</dbReference>
<evidence type="ECO:0000256" key="5">
    <source>
        <dbReference type="ARBA" id="ARBA00023136"/>
    </source>
</evidence>
<gene>
    <name evidence="7" type="ORF">MKW94_000458</name>
</gene>
<evidence type="ECO:0000313" key="7">
    <source>
        <dbReference type="EMBL" id="MCL7022689.1"/>
    </source>
</evidence>
<keyword evidence="5" id="KW-0472">Membrane</keyword>
<evidence type="ECO:0000256" key="1">
    <source>
        <dbReference type="ARBA" id="ARBA00004141"/>
    </source>
</evidence>
<dbReference type="SUPFAM" id="SSF52540">
    <property type="entry name" value="P-loop containing nucleoside triphosphate hydrolases"/>
    <property type="match status" value="1"/>
</dbReference>
<dbReference type="Pfam" id="PF00005">
    <property type="entry name" value="ABC_tran"/>
    <property type="match status" value="1"/>
</dbReference>
<feature type="domain" description="ABC transporter" evidence="6">
    <location>
        <begin position="60"/>
        <end position="171"/>
    </location>
</feature>
<organism evidence="7 8">
    <name type="scientific">Papaver nudicaule</name>
    <name type="common">Iceland poppy</name>
    <dbReference type="NCBI Taxonomy" id="74823"/>
    <lineage>
        <taxon>Eukaryota</taxon>
        <taxon>Viridiplantae</taxon>
        <taxon>Streptophyta</taxon>
        <taxon>Embryophyta</taxon>
        <taxon>Tracheophyta</taxon>
        <taxon>Spermatophyta</taxon>
        <taxon>Magnoliopsida</taxon>
        <taxon>Ranunculales</taxon>
        <taxon>Papaveraceae</taxon>
        <taxon>Papaveroideae</taxon>
        <taxon>Papaver</taxon>
    </lineage>
</organism>
<dbReference type="PANTHER" id="PTHR48041">
    <property type="entry name" value="ABC TRANSPORTER G FAMILY MEMBER 28"/>
    <property type="match status" value="1"/>
</dbReference>
<evidence type="ECO:0000313" key="8">
    <source>
        <dbReference type="Proteomes" id="UP001177140"/>
    </source>
</evidence>
<comment type="caution">
    <text evidence="7">The sequence shown here is derived from an EMBL/GenBank/DDBJ whole genome shotgun (WGS) entry which is preliminary data.</text>
</comment>
<name>A0AA41RM17_PAPNU</name>
<comment type="subcellular location">
    <subcellularLocation>
        <location evidence="1">Membrane</location>
        <topology evidence="1">Multi-pass membrane protein</topology>
    </subcellularLocation>
</comment>
<evidence type="ECO:0000256" key="3">
    <source>
        <dbReference type="ARBA" id="ARBA00022692"/>
    </source>
</evidence>
<keyword evidence="3" id="KW-0812">Transmembrane</keyword>
<dbReference type="GO" id="GO:0005886">
    <property type="term" value="C:plasma membrane"/>
    <property type="evidence" value="ECO:0007669"/>
    <property type="project" value="TreeGrafter"/>
</dbReference>
<keyword evidence="4" id="KW-1133">Transmembrane helix</keyword>
<keyword evidence="2" id="KW-0813">Transport</keyword>
<dbReference type="Gene3D" id="3.40.50.300">
    <property type="entry name" value="P-loop containing nucleotide triphosphate hydrolases"/>
    <property type="match status" value="1"/>
</dbReference>
<dbReference type="GO" id="GO:0042626">
    <property type="term" value="F:ATPase-coupled transmembrane transporter activity"/>
    <property type="evidence" value="ECO:0007669"/>
    <property type="project" value="TreeGrafter"/>
</dbReference>
<evidence type="ECO:0000259" key="6">
    <source>
        <dbReference type="Pfam" id="PF00005"/>
    </source>
</evidence>
<dbReference type="InterPro" id="IPR027417">
    <property type="entry name" value="P-loop_NTPase"/>
</dbReference>
<proteinExistence type="predicted"/>
<sequence length="197" mass="21491">MINGDDQIQSAVQERSSAAMNIINIANRPVTLKFEEVSYKIKLKNGSGGKGSTMVEKQILKGITGSVQPGEMLALLGPSGSGKTTLLSALGGRLGGRLSGNITYNGKSFTNSMNRNTGFVTQDDKFHVHLTVTETLVFTALLRLPKMLTKEEKIKHAEEVITQLGLTRCKNILLWEDHFSEVFLEANVRGLALDKKS</sequence>
<evidence type="ECO:0000256" key="2">
    <source>
        <dbReference type="ARBA" id="ARBA00022448"/>
    </source>
</evidence>
<protein>
    <recommendedName>
        <fullName evidence="6">ABC transporter domain-containing protein</fullName>
    </recommendedName>
</protein>
<keyword evidence="8" id="KW-1185">Reference proteome</keyword>
<accession>A0AA41RM17</accession>
<evidence type="ECO:0000256" key="4">
    <source>
        <dbReference type="ARBA" id="ARBA00022989"/>
    </source>
</evidence>
<dbReference type="InterPro" id="IPR050352">
    <property type="entry name" value="ABCG_transporters"/>
</dbReference>
<reference evidence="7" key="1">
    <citation type="submission" date="2022-03" db="EMBL/GenBank/DDBJ databases">
        <title>A functionally conserved STORR gene fusion in Papaver species that diverged 16.8 million years ago.</title>
        <authorList>
            <person name="Catania T."/>
        </authorList>
    </citation>
    <scope>NUCLEOTIDE SEQUENCE</scope>
    <source>
        <strain evidence="7">S-191538</strain>
    </source>
</reference>
<dbReference type="Proteomes" id="UP001177140">
    <property type="component" value="Unassembled WGS sequence"/>
</dbReference>
<dbReference type="AlphaFoldDB" id="A0AA41RM17"/>